<evidence type="ECO:0000313" key="2">
    <source>
        <dbReference type="EMBL" id="MRX84060.1"/>
    </source>
</evidence>
<organism evidence="2 3">
    <name type="scientific">Eggerthella guodeyinii</name>
    <dbReference type="NCBI Taxonomy" id="2690837"/>
    <lineage>
        <taxon>Bacteria</taxon>
        <taxon>Bacillati</taxon>
        <taxon>Actinomycetota</taxon>
        <taxon>Coriobacteriia</taxon>
        <taxon>Eggerthellales</taxon>
        <taxon>Eggerthellaceae</taxon>
        <taxon>Eggerthella</taxon>
    </lineage>
</organism>
<name>A0A6N7RT81_9ACTN</name>
<protein>
    <submittedName>
        <fullName evidence="2">WxcM-like domain-containing protein</fullName>
    </submittedName>
</protein>
<gene>
    <name evidence="2" type="ORF">GJG86_16410</name>
</gene>
<dbReference type="RefSeq" id="WP_218958777.1">
    <property type="nucleotide sequence ID" value="NZ_VTFY01000021.1"/>
</dbReference>
<accession>A0A6N7RT81</accession>
<dbReference type="Gene3D" id="2.60.120.10">
    <property type="entry name" value="Jelly Rolls"/>
    <property type="match status" value="1"/>
</dbReference>
<dbReference type="Pfam" id="PF05523">
    <property type="entry name" value="FdtA"/>
    <property type="match status" value="1"/>
</dbReference>
<proteinExistence type="predicted"/>
<dbReference type="SUPFAM" id="SSF51182">
    <property type="entry name" value="RmlC-like cupins"/>
    <property type="match status" value="1"/>
</dbReference>
<dbReference type="CDD" id="cd20292">
    <property type="entry name" value="cupin_QdtA-like"/>
    <property type="match status" value="1"/>
</dbReference>
<reference evidence="3" key="1">
    <citation type="submission" date="2019-08" db="EMBL/GenBank/DDBJ databases">
        <title>Arthrobacter sp. nov., isolated from plateau pika and Tibetan wild ass.</title>
        <authorList>
            <person name="Ge Y."/>
        </authorList>
    </citation>
    <scope>NUCLEOTIDE SEQUENCE [LARGE SCALE GENOMIC DNA]</scope>
    <source>
        <strain evidence="3">HF-4214</strain>
    </source>
</reference>
<dbReference type="InterPro" id="IPR011051">
    <property type="entry name" value="RmlC_Cupin_sf"/>
</dbReference>
<feature type="domain" description="Sugar 3,4-ketoisomerase QdtA cupin" evidence="1">
    <location>
        <begin position="5"/>
        <end position="128"/>
    </location>
</feature>
<sequence>MLIETIDIKTIPTLEQGSLSFFEAERDVPFEIKRLYYTHDVPEGVQRGGHAHHELDQVLFCPYGCIEVVLDDGRTRESVMLDLPYTGLIVRSMIWHDMIWHASDSVLVVAASDYYRESDYIRNYEEFVGLCLRSDHEEL</sequence>
<comment type="caution">
    <text evidence="2">The sequence shown here is derived from an EMBL/GenBank/DDBJ whole genome shotgun (WGS) entry which is preliminary data.</text>
</comment>
<evidence type="ECO:0000259" key="1">
    <source>
        <dbReference type="Pfam" id="PF05523"/>
    </source>
</evidence>
<keyword evidence="3" id="KW-1185">Reference proteome</keyword>
<dbReference type="InterPro" id="IPR014710">
    <property type="entry name" value="RmlC-like_jellyroll"/>
</dbReference>
<dbReference type="AlphaFoldDB" id="A0A6N7RT81"/>
<dbReference type="InterPro" id="IPR008894">
    <property type="entry name" value="QdtA_cupin_dom"/>
</dbReference>
<evidence type="ECO:0000313" key="3">
    <source>
        <dbReference type="Proteomes" id="UP000438093"/>
    </source>
</evidence>
<dbReference type="EMBL" id="VTFY01000021">
    <property type="protein sequence ID" value="MRX84060.1"/>
    <property type="molecule type" value="Genomic_DNA"/>
</dbReference>
<dbReference type="Proteomes" id="UP000438093">
    <property type="component" value="Unassembled WGS sequence"/>
</dbReference>